<gene>
    <name evidence="1" type="ORF">FCALED_LOCUS12587</name>
</gene>
<keyword evidence="2" id="KW-1185">Reference proteome</keyword>
<dbReference type="AlphaFoldDB" id="A0A9N9ENW8"/>
<organism evidence="1 2">
    <name type="scientific">Funneliformis caledonium</name>
    <dbReference type="NCBI Taxonomy" id="1117310"/>
    <lineage>
        <taxon>Eukaryota</taxon>
        <taxon>Fungi</taxon>
        <taxon>Fungi incertae sedis</taxon>
        <taxon>Mucoromycota</taxon>
        <taxon>Glomeromycotina</taxon>
        <taxon>Glomeromycetes</taxon>
        <taxon>Glomerales</taxon>
        <taxon>Glomeraceae</taxon>
        <taxon>Funneliformis</taxon>
    </lineage>
</organism>
<dbReference type="EMBL" id="CAJVPQ010006285">
    <property type="protein sequence ID" value="CAG8682796.1"/>
    <property type="molecule type" value="Genomic_DNA"/>
</dbReference>
<evidence type="ECO:0000313" key="2">
    <source>
        <dbReference type="Proteomes" id="UP000789570"/>
    </source>
</evidence>
<feature type="non-terminal residue" evidence="1">
    <location>
        <position position="66"/>
    </location>
</feature>
<proteinExistence type="predicted"/>
<reference evidence="1" key="1">
    <citation type="submission" date="2021-06" db="EMBL/GenBank/DDBJ databases">
        <authorList>
            <person name="Kallberg Y."/>
            <person name="Tangrot J."/>
            <person name="Rosling A."/>
        </authorList>
    </citation>
    <scope>NUCLEOTIDE SEQUENCE</scope>
    <source>
        <strain evidence="1">UK204</strain>
    </source>
</reference>
<accession>A0A9N9ENW8</accession>
<name>A0A9N9ENW8_9GLOM</name>
<comment type="caution">
    <text evidence="1">The sequence shown here is derived from an EMBL/GenBank/DDBJ whole genome shotgun (WGS) entry which is preliminary data.</text>
</comment>
<evidence type="ECO:0000313" key="1">
    <source>
        <dbReference type="EMBL" id="CAG8682796.1"/>
    </source>
</evidence>
<dbReference type="Proteomes" id="UP000789570">
    <property type="component" value="Unassembled WGS sequence"/>
</dbReference>
<sequence length="66" mass="7596">MVKRTASQILESPINKEIKLSDVNTWGYLISSNDVITLDKKFHIFGNHEALDGNKDVRDILRRNNL</sequence>
<protein>
    <submittedName>
        <fullName evidence="1">15076_t:CDS:1</fullName>
    </submittedName>
</protein>